<dbReference type="Proteomes" id="UP001501710">
    <property type="component" value="Unassembled WGS sequence"/>
</dbReference>
<protein>
    <recommendedName>
        <fullName evidence="3">Tetratricopeptide repeat protein</fullName>
    </recommendedName>
</protein>
<name>A0ABP8CLL2_9ACTN</name>
<evidence type="ECO:0000313" key="1">
    <source>
        <dbReference type="EMBL" id="GAA4240858.1"/>
    </source>
</evidence>
<gene>
    <name evidence="1" type="ORF">GCM10022254_67270</name>
</gene>
<evidence type="ECO:0000313" key="2">
    <source>
        <dbReference type="Proteomes" id="UP001501710"/>
    </source>
</evidence>
<dbReference type="EMBL" id="BAABAS010000026">
    <property type="protein sequence ID" value="GAA4240858.1"/>
    <property type="molecule type" value="Genomic_DNA"/>
</dbReference>
<sequence>MRRLPEALPLTRQALDIFRDLEVARPTAYTAAYTQTAATLGYGLVQAGLWEDATAALAEAWTVGRELPEHNRNILGLITRMLRRCHAEDAAGTASAFRAVTGLDVPGWMKEPPSGPPG</sequence>
<reference evidence="2" key="1">
    <citation type="journal article" date="2019" name="Int. J. Syst. Evol. Microbiol.">
        <title>The Global Catalogue of Microorganisms (GCM) 10K type strain sequencing project: providing services to taxonomists for standard genome sequencing and annotation.</title>
        <authorList>
            <consortium name="The Broad Institute Genomics Platform"/>
            <consortium name="The Broad Institute Genome Sequencing Center for Infectious Disease"/>
            <person name="Wu L."/>
            <person name="Ma J."/>
        </authorList>
    </citation>
    <scope>NUCLEOTIDE SEQUENCE [LARGE SCALE GENOMIC DNA]</scope>
    <source>
        <strain evidence="2">JCM 17440</strain>
    </source>
</reference>
<evidence type="ECO:0008006" key="3">
    <source>
        <dbReference type="Google" id="ProtNLM"/>
    </source>
</evidence>
<proteinExistence type="predicted"/>
<comment type="caution">
    <text evidence="1">The sequence shown here is derived from an EMBL/GenBank/DDBJ whole genome shotgun (WGS) entry which is preliminary data.</text>
</comment>
<keyword evidence="2" id="KW-1185">Reference proteome</keyword>
<accession>A0ABP8CLL2</accession>
<organism evidence="1 2">
    <name type="scientific">Actinomadura meridiana</name>
    <dbReference type="NCBI Taxonomy" id="559626"/>
    <lineage>
        <taxon>Bacteria</taxon>
        <taxon>Bacillati</taxon>
        <taxon>Actinomycetota</taxon>
        <taxon>Actinomycetes</taxon>
        <taxon>Streptosporangiales</taxon>
        <taxon>Thermomonosporaceae</taxon>
        <taxon>Actinomadura</taxon>
    </lineage>
</organism>